<evidence type="ECO:0000313" key="3">
    <source>
        <dbReference type="Proteomes" id="UP000762676"/>
    </source>
</evidence>
<reference evidence="2 3" key="1">
    <citation type="journal article" date="2021" name="Elife">
        <title>Chloroplast acquisition without the gene transfer in kleptoplastic sea slugs, Plakobranchus ocellatus.</title>
        <authorList>
            <person name="Maeda T."/>
            <person name="Takahashi S."/>
            <person name="Yoshida T."/>
            <person name="Shimamura S."/>
            <person name="Takaki Y."/>
            <person name="Nagai Y."/>
            <person name="Toyoda A."/>
            <person name="Suzuki Y."/>
            <person name="Arimoto A."/>
            <person name="Ishii H."/>
            <person name="Satoh N."/>
            <person name="Nishiyama T."/>
            <person name="Hasebe M."/>
            <person name="Maruyama T."/>
            <person name="Minagawa J."/>
            <person name="Obokata J."/>
            <person name="Shigenobu S."/>
        </authorList>
    </citation>
    <scope>NUCLEOTIDE SEQUENCE [LARGE SCALE GENOMIC DNA]</scope>
</reference>
<organism evidence="2 3">
    <name type="scientific">Elysia marginata</name>
    <dbReference type="NCBI Taxonomy" id="1093978"/>
    <lineage>
        <taxon>Eukaryota</taxon>
        <taxon>Metazoa</taxon>
        <taxon>Spiralia</taxon>
        <taxon>Lophotrochozoa</taxon>
        <taxon>Mollusca</taxon>
        <taxon>Gastropoda</taxon>
        <taxon>Heterobranchia</taxon>
        <taxon>Euthyneura</taxon>
        <taxon>Panpulmonata</taxon>
        <taxon>Sacoglossa</taxon>
        <taxon>Placobranchoidea</taxon>
        <taxon>Plakobranchidae</taxon>
        <taxon>Elysia</taxon>
    </lineage>
</organism>
<dbReference type="AlphaFoldDB" id="A0AAV4EJM9"/>
<feature type="transmembrane region" description="Helical" evidence="1">
    <location>
        <begin position="6"/>
        <end position="28"/>
    </location>
</feature>
<proteinExistence type="predicted"/>
<keyword evidence="3" id="KW-1185">Reference proteome</keyword>
<keyword evidence="1" id="KW-1133">Transmembrane helix</keyword>
<protein>
    <submittedName>
        <fullName evidence="2">Palmitoyltransferase</fullName>
    </submittedName>
</protein>
<dbReference type="EMBL" id="BMAT01003720">
    <property type="protein sequence ID" value="GFR61183.1"/>
    <property type="molecule type" value="Genomic_DNA"/>
</dbReference>
<keyword evidence="1" id="KW-0472">Membrane</keyword>
<evidence type="ECO:0000256" key="1">
    <source>
        <dbReference type="SAM" id="Phobius"/>
    </source>
</evidence>
<comment type="caution">
    <text evidence="2">The sequence shown here is derived from an EMBL/GenBank/DDBJ whole genome shotgun (WGS) entry which is preliminary data.</text>
</comment>
<name>A0AAV4EJM9_9GAST</name>
<sequence length="144" mass="16624">MLQVSPWVFWIMCNTAFHVFWVTSLLVCQMYQISWLAMTTNERMNQGRYLHMHQFAQSAQSQADKCKDSCESGGGRCHNKKPKIVSPFNRGPVRNVVDLFGWRCCGLLRPLKVDWSTKFTLDTQPGSAFHASGFHQGRENYQFV</sequence>
<accession>A0AAV4EJM9</accession>
<dbReference type="Proteomes" id="UP000762676">
    <property type="component" value="Unassembled WGS sequence"/>
</dbReference>
<gene>
    <name evidence="2" type="ORF">ElyMa_001839300</name>
</gene>
<keyword evidence="1" id="KW-0812">Transmembrane</keyword>
<evidence type="ECO:0000313" key="2">
    <source>
        <dbReference type="EMBL" id="GFR61183.1"/>
    </source>
</evidence>